<accession>A0AAV9EBJ8</accession>
<dbReference type="Gene3D" id="1.10.10.60">
    <property type="entry name" value="Homeodomain-like"/>
    <property type="match status" value="1"/>
</dbReference>
<evidence type="ECO:0000313" key="8">
    <source>
        <dbReference type="EMBL" id="KAK1310544.1"/>
    </source>
</evidence>
<feature type="compositionally biased region" description="Low complexity" evidence="6">
    <location>
        <begin position="46"/>
        <end position="57"/>
    </location>
</feature>
<evidence type="ECO:0000256" key="6">
    <source>
        <dbReference type="SAM" id="MobiDB-lite"/>
    </source>
</evidence>
<sequence>MAEEHGYQRSGRKCREKLENLYKYYKKTKKGKAAGRQDGKHYRCLSSSSKAESPSLSNHSYDDFLETSSSDKEDDRQRNGWRSKMMREFVDSQMRRFIEVQEAFLDKMLKTLENKVQERMLKEEVWRREETTRLKREHKLWAIEASLGGSSQRGSNAGFVKNHRG</sequence>
<feature type="compositionally biased region" description="Basic and acidic residues" evidence="6">
    <location>
        <begin position="69"/>
        <end position="78"/>
    </location>
</feature>
<evidence type="ECO:0000256" key="2">
    <source>
        <dbReference type="ARBA" id="ARBA00023015"/>
    </source>
</evidence>
<dbReference type="Proteomes" id="UP001180020">
    <property type="component" value="Unassembled WGS sequence"/>
</dbReference>
<dbReference type="GO" id="GO:0003677">
    <property type="term" value="F:DNA binding"/>
    <property type="evidence" value="ECO:0007669"/>
    <property type="project" value="UniProtKB-KW"/>
</dbReference>
<dbReference type="GO" id="GO:0005634">
    <property type="term" value="C:nucleus"/>
    <property type="evidence" value="ECO:0007669"/>
    <property type="project" value="UniProtKB-SubCell"/>
</dbReference>
<organism evidence="8 9">
    <name type="scientific">Acorus calamus</name>
    <name type="common">Sweet flag</name>
    <dbReference type="NCBI Taxonomy" id="4465"/>
    <lineage>
        <taxon>Eukaryota</taxon>
        <taxon>Viridiplantae</taxon>
        <taxon>Streptophyta</taxon>
        <taxon>Embryophyta</taxon>
        <taxon>Tracheophyta</taxon>
        <taxon>Spermatophyta</taxon>
        <taxon>Magnoliopsida</taxon>
        <taxon>Liliopsida</taxon>
        <taxon>Acoraceae</taxon>
        <taxon>Acorus</taxon>
    </lineage>
</organism>
<gene>
    <name evidence="8" type="primary">PTL</name>
    <name evidence="8" type="ORF">QJS10_CPA08g01578</name>
</gene>
<protein>
    <submittedName>
        <fullName evidence="8">Trihelix transcription factor PTL</fullName>
    </submittedName>
</protein>
<evidence type="ECO:0000256" key="1">
    <source>
        <dbReference type="ARBA" id="ARBA00004123"/>
    </source>
</evidence>
<dbReference type="PANTHER" id="PTHR21654:SF107">
    <property type="entry name" value="TRIHELIX TRANSCRIPTION FACTOR PTL-LIKE"/>
    <property type="match status" value="1"/>
</dbReference>
<keyword evidence="9" id="KW-1185">Reference proteome</keyword>
<comment type="subcellular location">
    <subcellularLocation>
        <location evidence="1">Nucleus</location>
    </subcellularLocation>
</comment>
<keyword evidence="3" id="KW-0238">DNA-binding</keyword>
<feature type="region of interest" description="Disordered" evidence="6">
    <location>
        <begin position="28"/>
        <end position="82"/>
    </location>
</feature>
<keyword evidence="2" id="KW-0805">Transcription regulation</keyword>
<feature type="domain" description="Myb/SANT-like DNA-binding" evidence="7">
    <location>
        <begin position="3"/>
        <end position="43"/>
    </location>
</feature>
<dbReference type="PANTHER" id="PTHR21654">
    <property type="entry name" value="FI21293P1"/>
    <property type="match status" value="1"/>
</dbReference>
<dbReference type="AlphaFoldDB" id="A0AAV9EBJ8"/>
<dbReference type="Pfam" id="PF13837">
    <property type="entry name" value="Myb_DNA-bind_4"/>
    <property type="match status" value="1"/>
</dbReference>
<evidence type="ECO:0000256" key="4">
    <source>
        <dbReference type="ARBA" id="ARBA00023163"/>
    </source>
</evidence>
<dbReference type="EMBL" id="JAUJYO010000008">
    <property type="protein sequence ID" value="KAK1310544.1"/>
    <property type="molecule type" value="Genomic_DNA"/>
</dbReference>
<proteinExistence type="predicted"/>
<keyword evidence="5" id="KW-0539">Nucleus</keyword>
<evidence type="ECO:0000256" key="5">
    <source>
        <dbReference type="ARBA" id="ARBA00023242"/>
    </source>
</evidence>
<name>A0AAV9EBJ8_ACOCL</name>
<dbReference type="GO" id="GO:0006355">
    <property type="term" value="P:regulation of DNA-templated transcription"/>
    <property type="evidence" value="ECO:0007669"/>
    <property type="project" value="UniProtKB-ARBA"/>
</dbReference>
<keyword evidence="4" id="KW-0804">Transcription</keyword>
<dbReference type="InterPro" id="IPR044822">
    <property type="entry name" value="Myb_DNA-bind_4"/>
</dbReference>
<evidence type="ECO:0000313" key="9">
    <source>
        <dbReference type="Proteomes" id="UP001180020"/>
    </source>
</evidence>
<evidence type="ECO:0000256" key="3">
    <source>
        <dbReference type="ARBA" id="ARBA00023125"/>
    </source>
</evidence>
<comment type="caution">
    <text evidence="8">The sequence shown here is derived from an EMBL/GenBank/DDBJ whole genome shotgun (WGS) entry which is preliminary data.</text>
</comment>
<evidence type="ECO:0000259" key="7">
    <source>
        <dbReference type="Pfam" id="PF13837"/>
    </source>
</evidence>
<reference evidence="8" key="1">
    <citation type="journal article" date="2023" name="Nat. Commun.">
        <title>Diploid and tetraploid genomes of Acorus and the evolution of monocots.</title>
        <authorList>
            <person name="Ma L."/>
            <person name="Liu K.W."/>
            <person name="Li Z."/>
            <person name="Hsiao Y.Y."/>
            <person name="Qi Y."/>
            <person name="Fu T."/>
            <person name="Tang G.D."/>
            <person name="Zhang D."/>
            <person name="Sun W.H."/>
            <person name="Liu D.K."/>
            <person name="Li Y."/>
            <person name="Chen G.Z."/>
            <person name="Liu X.D."/>
            <person name="Liao X.Y."/>
            <person name="Jiang Y.T."/>
            <person name="Yu X."/>
            <person name="Hao Y."/>
            <person name="Huang J."/>
            <person name="Zhao X.W."/>
            <person name="Ke S."/>
            <person name="Chen Y.Y."/>
            <person name="Wu W.L."/>
            <person name="Hsu J.L."/>
            <person name="Lin Y.F."/>
            <person name="Huang M.D."/>
            <person name="Li C.Y."/>
            <person name="Huang L."/>
            <person name="Wang Z.W."/>
            <person name="Zhao X."/>
            <person name="Zhong W.Y."/>
            <person name="Peng D.H."/>
            <person name="Ahmad S."/>
            <person name="Lan S."/>
            <person name="Zhang J.S."/>
            <person name="Tsai W.C."/>
            <person name="Van de Peer Y."/>
            <person name="Liu Z.J."/>
        </authorList>
    </citation>
    <scope>NUCLEOTIDE SEQUENCE</scope>
    <source>
        <strain evidence="8">CP</strain>
    </source>
</reference>
<reference evidence="8" key="2">
    <citation type="submission" date="2023-06" db="EMBL/GenBank/DDBJ databases">
        <authorList>
            <person name="Ma L."/>
            <person name="Liu K.-W."/>
            <person name="Li Z."/>
            <person name="Hsiao Y.-Y."/>
            <person name="Qi Y."/>
            <person name="Fu T."/>
            <person name="Tang G."/>
            <person name="Zhang D."/>
            <person name="Sun W.-H."/>
            <person name="Liu D.-K."/>
            <person name="Li Y."/>
            <person name="Chen G.-Z."/>
            <person name="Liu X.-D."/>
            <person name="Liao X.-Y."/>
            <person name="Jiang Y.-T."/>
            <person name="Yu X."/>
            <person name="Hao Y."/>
            <person name="Huang J."/>
            <person name="Zhao X.-W."/>
            <person name="Ke S."/>
            <person name="Chen Y.-Y."/>
            <person name="Wu W.-L."/>
            <person name="Hsu J.-L."/>
            <person name="Lin Y.-F."/>
            <person name="Huang M.-D."/>
            <person name="Li C.-Y."/>
            <person name="Huang L."/>
            <person name="Wang Z.-W."/>
            <person name="Zhao X."/>
            <person name="Zhong W.-Y."/>
            <person name="Peng D.-H."/>
            <person name="Ahmad S."/>
            <person name="Lan S."/>
            <person name="Zhang J.-S."/>
            <person name="Tsai W.-C."/>
            <person name="Van De Peer Y."/>
            <person name="Liu Z.-J."/>
        </authorList>
    </citation>
    <scope>NUCLEOTIDE SEQUENCE</scope>
    <source>
        <strain evidence="8">CP</strain>
        <tissue evidence="8">Leaves</tissue>
    </source>
</reference>